<dbReference type="InterPro" id="IPR036116">
    <property type="entry name" value="FN3_sf"/>
</dbReference>
<dbReference type="CDD" id="cd00063">
    <property type="entry name" value="FN3"/>
    <property type="match status" value="1"/>
</dbReference>
<evidence type="ECO:0000256" key="3">
    <source>
        <dbReference type="SAM" id="Phobius"/>
    </source>
</evidence>
<feature type="domain" description="Fibronectin type-III" evidence="4">
    <location>
        <begin position="138"/>
        <end position="232"/>
    </location>
</feature>
<dbReference type="PANTHER" id="PTHR26391:SF18">
    <property type="entry name" value="PROTEIN KINASE RECEPTOR TIE-1, PUTATIVE-RELATED"/>
    <property type="match status" value="1"/>
</dbReference>
<dbReference type="Proteomes" id="UP000694845">
    <property type="component" value="Unplaced"/>
</dbReference>
<protein>
    <submittedName>
        <fullName evidence="6">Netrin receptor DCC-like</fullName>
    </submittedName>
</protein>
<feature type="compositionally biased region" description="Basic and acidic residues" evidence="2">
    <location>
        <begin position="286"/>
        <end position="301"/>
    </location>
</feature>
<dbReference type="OrthoDB" id="10252017at2759"/>
<dbReference type="SUPFAM" id="SSF49265">
    <property type="entry name" value="Fibronectin type III"/>
    <property type="match status" value="1"/>
</dbReference>
<dbReference type="FunFam" id="2.60.40.10:FF:000028">
    <property type="entry name" value="Neuronal cell adhesion molecule"/>
    <property type="match status" value="1"/>
</dbReference>
<keyword evidence="5" id="KW-1185">Reference proteome</keyword>
<name>A0A8B8A467_ACAPL</name>
<gene>
    <name evidence="6" type="primary">LOC110990953</name>
</gene>
<feature type="region of interest" description="Disordered" evidence="2">
    <location>
        <begin position="374"/>
        <end position="393"/>
    </location>
</feature>
<dbReference type="Gene3D" id="2.60.40.10">
    <property type="entry name" value="Immunoglobulins"/>
    <property type="match status" value="1"/>
</dbReference>
<organism evidence="5 6">
    <name type="scientific">Acanthaster planci</name>
    <name type="common">Crown-of-thorns starfish</name>
    <dbReference type="NCBI Taxonomy" id="133434"/>
    <lineage>
        <taxon>Eukaryota</taxon>
        <taxon>Metazoa</taxon>
        <taxon>Echinodermata</taxon>
        <taxon>Eleutherozoa</taxon>
        <taxon>Asterozoa</taxon>
        <taxon>Asteroidea</taxon>
        <taxon>Valvatacea</taxon>
        <taxon>Valvatida</taxon>
        <taxon>Acanthasteridae</taxon>
        <taxon>Acanthaster</taxon>
    </lineage>
</organism>
<evidence type="ECO:0000256" key="1">
    <source>
        <dbReference type="ARBA" id="ARBA00022737"/>
    </source>
</evidence>
<dbReference type="SMART" id="SM00060">
    <property type="entry name" value="FN3"/>
    <property type="match status" value="2"/>
</dbReference>
<feature type="non-terminal residue" evidence="6">
    <location>
        <position position="1"/>
    </location>
</feature>
<feature type="region of interest" description="Disordered" evidence="2">
    <location>
        <begin position="280"/>
        <end position="363"/>
    </location>
</feature>
<accession>A0A8B8A467</accession>
<reference evidence="6" key="1">
    <citation type="submission" date="2025-08" db="UniProtKB">
        <authorList>
            <consortium name="RefSeq"/>
        </authorList>
    </citation>
    <scope>IDENTIFICATION</scope>
</reference>
<dbReference type="InterPro" id="IPR003961">
    <property type="entry name" value="FN3_dom"/>
</dbReference>
<feature type="compositionally biased region" description="Acidic residues" evidence="2">
    <location>
        <begin position="348"/>
        <end position="357"/>
    </location>
</feature>
<feature type="region of interest" description="Disordered" evidence="2">
    <location>
        <begin position="219"/>
        <end position="243"/>
    </location>
</feature>
<keyword evidence="3" id="KW-0812">Transmembrane</keyword>
<dbReference type="PANTHER" id="PTHR26391">
    <property type="entry name" value="INACTIVE TYROSINE-PROTEIN KINASE 7"/>
    <property type="match status" value="1"/>
</dbReference>
<dbReference type="AlphaFoldDB" id="A0A8B8A467"/>
<evidence type="ECO:0000313" key="6">
    <source>
        <dbReference type="RefSeq" id="XP_022111715.1"/>
    </source>
</evidence>
<feature type="compositionally biased region" description="Polar residues" evidence="2">
    <location>
        <begin position="219"/>
        <end position="231"/>
    </location>
</feature>
<dbReference type="GeneID" id="110990953"/>
<sequence>CNEGTFGADCQQTCHCVSGGTCSKDTGECSMGCEASYFGTNCQCSIQNGVLGLEVTSGDPHQLFVTWQPDPCVSGYELTTRDECEDIVYQEMTLENAYHFITGLESPLSHRVYMRPVYPGNERGPEVTFPQITKPTMAPVDVNFTSATPYSLSVSWSKPPCGSRGGIITGYTYKLTEVSPESQAVIQSVTSDESVTIEGLTPLTEYSFQVAANTTVGAGPYSQASNKTTSKAPAVDDTPVPDSSSAVAGAVVATIVILILLVIVPIVLYKRRTRQTKQPLDIDGDVPLKGRDAHFLPDQKPENPPSAYATVNPVEIYPEPPPTPKPKPDLKPRWVSTNSPKETLEQPVVDEDEEELPYAELPSVREENLAEYIRSKDKAGKKGFPTDFQKRYY</sequence>
<keyword evidence="1" id="KW-0677">Repeat</keyword>
<proteinExistence type="predicted"/>
<dbReference type="InterPro" id="IPR013783">
    <property type="entry name" value="Ig-like_fold"/>
</dbReference>
<dbReference type="PRINTS" id="PR00014">
    <property type="entry name" value="FNTYPEIII"/>
</dbReference>
<keyword evidence="3" id="KW-0472">Membrane</keyword>
<keyword evidence="3" id="KW-1133">Transmembrane helix</keyword>
<dbReference type="Pfam" id="PF00041">
    <property type="entry name" value="fn3"/>
    <property type="match status" value="1"/>
</dbReference>
<feature type="transmembrane region" description="Helical" evidence="3">
    <location>
        <begin position="246"/>
        <end position="269"/>
    </location>
</feature>
<dbReference type="RefSeq" id="XP_022111715.1">
    <property type="nucleotide sequence ID" value="XM_022256023.1"/>
</dbReference>
<evidence type="ECO:0000259" key="4">
    <source>
        <dbReference type="PROSITE" id="PS50853"/>
    </source>
</evidence>
<dbReference type="KEGG" id="aplc:110990953"/>
<evidence type="ECO:0000313" key="5">
    <source>
        <dbReference type="Proteomes" id="UP000694845"/>
    </source>
</evidence>
<dbReference type="PROSITE" id="PS50853">
    <property type="entry name" value="FN3"/>
    <property type="match status" value="1"/>
</dbReference>
<evidence type="ECO:0000256" key="2">
    <source>
        <dbReference type="SAM" id="MobiDB-lite"/>
    </source>
</evidence>